<dbReference type="Proteomes" id="UP000828251">
    <property type="component" value="Unassembled WGS sequence"/>
</dbReference>
<feature type="region of interest" description="Disordered" evidence="1">
    <location>
        <begin position="517"/>
        <end position="553"/>
    </location>
</feature>
<dbReference type="AlphaFoldDB" id="A0A9D3V1D6"/>
<sequence>MEECKLNFNAPLLSVRRLSSTSAFSARDKQKIVENSPSTRAHTLPSEVSWDQVTEAVAVPFVWEQFPGKAKGGIQHEFQPNKEALGTPRLPPGRVLDLIKYPVESEFENQYVLRPQYSMNDNVTKSNCLKEKISGLEKEDDVYLDALDTLSPTDSFSMNCSVSGSVAKPSGTFSTDPQQMSHFLSAAKAMILKTPRSSRKQCTAPEQRREVREVAVGGRKPVNRYELAIIPHYNHEAHEEKKEDDYNMYKDSRNLSRAAGGLLARLCFMNFMCLLNPVAGLKVRTRSSLASTCEVAKPGKTTFIKSQSQNVDTHDWAVACNNKSDGRVQSSRFPENKSDAGVQSHRFLEIGKKLLSRWDQCSSSNDQQTVTWLPHKRLPGSARILSYRRERPQSPFSGGGFLGLPKDAEKFKTNMLVKYTGSNNYSQELVPYQSSKQGSYSLSPADEKTLCLYVDTVKIGSSISNSSNTKTPMDSTGKHSDTIVMNRMLEEAASVESCLQDIKGPNLLDMKGVSENEITGPVNSSRSSFSEKSNLRGQADQAEAKGGSADYTPFPVPLPKAPSESWLSRALPAVASRNSFSKFYNGTGFNYPKKQEPKIPATDTKWETIVKTSYLHHDHFRYSEVISPFFNKDIIVFRNMSFIS</sequence>
<dbReference type="PANTHER" id="PTHR33671:SF3">
    <property type="entry name" value="F28N24.8 PROTEIN"/>
    <property type="match status" value="1"/>
</dbReference>
<protein>
    <submittedName>
        <fullName evidence="2">Uncharacterized protein</fullName>
    </submittedName>
</protein>
<dbReference type="Pfam" id="PF05097">
    <property type="entry name" value="DUF688"/>
    <property type="match status" value="1"/>
</dbReference>
<gene>
    <name evidence="2" type="ORF">J1N35_031142</name>
</gene>
<dbReference type="EMBL" id="JAIQCV010000009">
    <property type="protein sequence ID" value="KAH1066155.1"/>
    <property type="molecule type" value="Genomic_DNA"/>
</dbReference>
<dbReference type="OrthoDB" id="677721at2759"/>
<evidence type="ECO:0000256" key="1">
    <source>
        <dbReference type="SAM" id="MobiDB-lite"/>
    </source>
</evidence>
<proteinExistence type="predicted"/>
<name>A0A9D3V1D6_9ROSI</name>
<evidence type="ECO:0000313" key="2">
    <source>
        <dbReference type="EMBL" id="KAH1066155.1"/>
    </source>
</evidence>
<organism evidence="2 3">
    <name type="scientific">Gossypium stocksii</name>
    <dbReference type="NCBI Taxonomy" id="47602"/>
    <lineage>
        <taxon>Eukaryota</taxon>
        <taxon>Viridiplantae</taxon>
        <taxon>Streptophyta</taxon>
        <taxon>Embryophyta</taxon>
        <taxon>Tracheophyta</taxon>
        <taxon>Spermatophyta</taxon>
        <taxon>Magnoliopsida</taxon>
        <taxon>eudicotyledons</taxon>
        <taxon>Gunneridae</taxon>
        <taxon>Pentapetalae</taxon>
        <taxon>rosids</taxon>
        <taxon>malvids</taxon>
        <taxon>Malvales</taxon>
        <taxon>Malvaceae</taxon>
        <taxon>Malvoideae</taxon>
        <taxon>Gossypium</taxon>
    </lineage>
</organism>
<keyword evidence="3" id="KW-1185">Reference proteome</keyword>
<evidence type="ECO:0000313" key="3">
    <source>
        <dbReference type="Proteomes" id="UP000828251"/>
    </source>
</evidence>
<reference evidence="2 3" key="1">
    <citation type="journal article" date="2021" name="Plant Biotechnol. J.">
        <title>Multi-omics assisted identification of the key and species-specific regulatory components of drought-tolerant mechanisms in Gossypium stocksii.</title>
        <authorList>
            <person name="Yu D."/>
            <person name="Ke L."/>
            <person name="Zhang D."/>
            <person name="Wu Y."/>
            <person name="Sun Y."/>
            <person name="Mei J."/>
            <person name="Sun J."/>
            <person name="Sun Y."/>
        </authorList>
    </citation>
    <scope>NUCLEOTIDE SEQUENCE [LARGE SCALE GENOMIC DNA]</scope>
    <source>
        <strain evidence="3">cv. E1</strain>
        <tissue evidence="2">Leaf</tissue>
    </source>
</reference>
<comment type="caution">
    <text evidence="2">The sequence shown here is derived from an EMBL/GenBank/DDBJ whole genome shotgun (WGS) entry which is preliminary data.</text>
</comment>
<dbReference type="PANTHER" id="PTHR33671">
    <property type="entry name" value="N-METHYLTRANSFERASE, PUTATIVE (DUF688)-RELATED"/>
    <property type="match status" value="1"/>
</dbReference>
<dbReference type="InterPro" id="IPR007789">
    <property type="entry name" value="DUF688"/>
</dbReference>
<accession>A0A9D3V1D6</accession>